<proteinExistence type="predicted"/>
<dbReference type="EMBL" id="APJX01000006">
    <property type="protein sequence ID" value="EMS78892.1"/>
    <property type="molecule type" value="Genomic_DNA"/>
</dbReference>
<dbReference type="AlphaFoldDB" id="S0G3R6"/>
<accession>S0G3R6</accession>
<organism evidence="1 2">
    <name type="scientific">Desulfotignum phosphitoxidans DSM 13687</name>
    <dbReference type="NCBI Taxonomy" id="1286635"/>
    <lineage>
        <taxon>Bacteria</taxon>
        <taxon>Pseudomonadati</taxon>
        <taxon>Thermodesulfobacteriota</taxon>
        <taxon>Desulfobacteria</taxon>
        <taxon>Desulfobacterales</taxon>
        <taxon>Desulfobacteraceae</taxon>
        <taxon>Desulfotignum</taxon>
    </lineage>
</organism>
<dbReference type="RefSeq" id="WP_006966719.1">
    <property type="nucleotide sequence ID" value="NZ_APJX01000006.1"/>
</dbReference>
<dbReference type="Proteomes" id="UP000014216">
    <property type="component" value="Unassembled WGS sequence"/>
</dbReference>
<comment type="caution">
    <text evidence="1">The sequence shown here is derived from an EMBL/GenBank/DDBJ whole genome shotgun (WGS) entry which is preliminary data.</text>
</comment>
<sequence length="87" mass="10231">MYALIYDDPDQKKTLKKVISVHKSRNDAEQALYRRREDLHRPILECHTRIVWVDRAVSAGEKLMAKDFADWKKGEKIPVGELYSDED</sequence>
<reference evidence="1 2" key="1">
    <citation type="journal article" date="2013" name="Genome Announc.">
        <title>Draft Genome Sequence of Desulfotignum phosphitoxidans DSM 13687 Strain FiPS-3.</title>
        <authorList>
            <person name="Poehlein A."/>
            <person name="Daniel R."/>
            <person name="Simeonova D.D."/>
        </authorList>
    </citation>
    <scope>NUCLEOTIDE SEQUENCE [LARGE SCALE GENOMIC DNA]</scope>
    <source>
        <strain evidence="1 2">DSM 13687</strain>
    </source>
</reference>
<gene>
    <name evidence="1" type="ORF">Dpo_6c00910</name>
</gene>
<evidence type="ECO:0000313" key="2">
    <source>
        <dbReference type="Proteomes" id="UP000014216"/>
    </source>
</evidence>
<keyword evidence="2" id="KW-1185">Reference proteome</keyword>
<evidence type="ECO:0000313" key="1">
    <source>
        <dbReference type="EMBL" id="EMS78892.1"/>
    </source>
</evidence>
<protein>
    <submittedName>
        <fullName evidence="1">Uncharacterized protein</fullName>
    </submittedName>
</protein>
<dbReference type="OrthoDB" id="5420873at2"/>
<name>S0G3R6_9BACT</name>